<dbReference type="InterPro" id="IPR000242">
    <property type="entry name" value="PTP_cat"/>
</dbReference>
<sequence>GTSTLSELQDAQEKDARQLSIAIARCYTMKNRHQDIMPYDRNRVILQLGKDDYINASRIEDLSCYCPTIIATQAPLVGTASDFWLMIYEQKVSLVVMLVSEQEMEKVSWWWHGGVGVALFGSSDLLTLVSCAVFLAQLRHSNLLLCASAELKKYKGI</sequence>
<dbReference type="InterPro" id="IPR050348">
    <property type="entry name" value="Protein-Tyr_Phosphatase"/>
</dbReference>
<dbReference type="Ensembl" id="ENSLLTT00000009499.1">
    <property type="protein sequence ID" value="ENSLLTP00000009153.1"/>
    <property type="gene ID" value="ENSLLTG00000007008.1"/>
</dbReference>
<dbReference type="Gene3D" id="3.90.190.10">
    <property type="entry name" value="Protein tyrosine phosphatase superfamily"/>
    <property type="match status" value="1"/>
</dbReference>
<dbReference type="EC" id="3.1.3.48" evidence="1"/>
<keyword evidence="5" id="KW-1185">Reference proteome</keyword>
<feature type="domain" description="Tyrosine-protein phosphatase" evidence="3">
    <location>
        <begin position="30"/>
        <end position="111"/>
    </location>
</feature>
<dbReference type="InterPro" id="IPR029021">
    <property type="entry name" value="Prot-tyrosine_phosphatase-like"/>
</dbReference>
<name>A0A8C5WRV4_LATLA</name>
<dbReference type="SUPFAM" id="SSF52799">
    <property type="entry name" value="(Phosphotyrosine protein) phosphatases II"/>
    <property type="match status" value="1"/>
</dbReference>
<dbReference type="Pfam" id="PF00102">
    <property type="entry name" value="Y_phosphatase"/>
    <property type="match status" value="1"/>
</dbReference>
<organism evidence="4 5">
    <name type="scientific">Laticauda laticaudata</name>
    <name type="common">Blue-ringed sea krait</name>
    <name type="synonym">Blue-lipped sea krait</name>
    <dbReference type="NCBI Taxonomy" id="8630"/>
    <lineage>
        <taxon>Eukaryota</taxon>
        <taxon>Metazoa</taxon>
        <taxon>Chordata</taxon>
        <taxon>Craniata</taxon>
        <taxon>Vertebrata</taxon>
        <taxon>Euteleostomi</taxon>
        <taxon>Lepidosauria</taxon>
        <taxon>Squamata</taxon>
        <taxon>Bifurcata</taxon>
        <taxon>Unidentata</taxon>
        <taxon>Episquamata</taxon>
        <taxon>Toxicofera</taxon>
        <taxon>Serpentes</taxon>
        <taxon>Colubroidea</taxon>
        <taxon>Elapidae</taxon>
        <taxon>Laticaudinae</taxon>
        <taxon>Laticauda</taxon>
    </lineage>
</organism>
<dbReference type="SMART" id="SM00194">
    <property type="entry name" value="PTPc"/>
    <property type="match status" value="1"/>
</dbReference>
<reference evidence="4" key="2">
    <citation type="submission" date="2025-09" db="UniProtKB">
        <authorList>
            <consortium name="Ensembl"/>
        </authorList>
    </citation>
    <scope>IDENTIFICATION</scope>
</reference>
<evidence type="ECO:0000259" key="3">
    <source>
        <dbReference type="PROSITE" id="PS50055"/>
    </source>
</evidence>
<dbReference type="PANTHER" id="PTHR19134:SF561">
    <property type="entry name" value="PROTEIN TYROSINE PHOSPHATASE 36E, ISOFORM A"/>
    <property type="match status" value="1"/>
</dbReference>
<dbReference type="PRINTS" id="PR00700">
    <property type="entry name" value="PRTYPHPHTASE"/>
</dbReference>
<protein>
    <recommendedName>
        <fullName evidence="1">protein-tyrosine-phosphatase</fullName>
        <ecNumber evidence="1">3.1.3.48</ecNumber>
    </recommendedName>
</protein>
<evidence type="ECO:0000256" key="2">
    <source>
        <dbReference type="ARBA" id="ARBA00022912"/>
    </source>
</evidence>
<keyword evidence="2" id="KW-0904">Protein phosphatase</keyword>
<dbReference type="Proteomes" id="UP000694406">
    <property type="component" value="Unplaced"/>
</dbReference>
<dbReference type="PANTHER" id="PTHR19134">
    <property type="entry name" value="RECEPTOR-TYPE TYROSINE-PROTEIN PHOSPHATASE"/>
    <property type="match status" value="1"/>
</dbReference>
<dbReference type="GO" id="GO:0004725">
    <property type="term" value="F:protein tyrosine phosphatase activity"/>
    <property type="evidence" value="ECO:0007669"/>
    <property type="project" value="UniProtKB-EC"/>
</dbReference>
<dbReference type="PROSITE" id="PS50055">
    <property type="entry name" value="TYR_PHOSPHATASE_PTP"/>
    <property type="match status" value="1"/>
</dbReference>
<reference evidence="4" key="1">
    <citation type="submission" date="2025-08" db="UniProtKB">
        <authorList>
            <consortium name="Ensembl"/>
        </authorList>
    </citation>
    <scope>IDENTIFICATION</scope>
</reference>
<dbReference type="GeneTree" id="ENSGT00940000157687"/>
<dbReference type="AlphaFoldDB" id="A0A8C5WRV4"/>
<keyword evidence="2" id="KW-0378">Hydrolase</keyword>
<proteinExistence type="predicted"/>
<evidence type="ECO:0000256" key="1">
    <source>
        <dbReference type="ARBA" id="ARBA00013064"/>
    </source>
</evidence>
<evidence type="ECO:0000313" key="4">
    <source>
        <dbReference type="Ensembl" id="ENSLLTP00000009153.1"/>
    </source>
</evidence>
<evidence type="ECO:0000313" key="5">
    <source>
        <dbReference type="Proteomes" id="UP000694406"/>
    </source>
</evidence>
<accession>A0A8C5WRV4</accession>